<dbReference type="PANTHER" id="PTHR48207">
    <property type="entry name" value="SUCCINATE--HYDROXYMETHYLGLUTARATE COA-TRANSFERASE"/>
    <property type="match status" value="1"/>
</dbReference>
<dbReference type="Gene3D" id="3.30.1540.10">
    <property type="entry name" value="formyl-coa transferase, domain 3"/>
    <property type="match status" value="1"/>
</dbReference>
<dbReference type="PANTHER" id="PTHR48207:SF3">
    <property type="entry name" value="SUCCINATE--HYDROXYMETHYLGLUTARATE COA-TRANSFERASE"/>
    <property type="match status" value="1"/>
</dbReference>
<dbReference type="InterPro" id="IPR003673">
    <property type="entry name" value="CoA-Trfase_fam_III"/>
</dbReference>
<evidence type="ECO:0000313" key="2">
    <source>
        <dbReference type="EMBL" id="AMN47066.1"/>
    </source>
</evidence>
<name>A0A127F9G5_STEDE</name>
<protein>
    <submittedName>
        <fullName evidence="2">Carnitine dehydratase</fullName>
    </submittedName>
</protein>
<dbReference type="PATRIC" id="fig|465721.4.peg.1735"/>
<dbReference type="KEGG" id="sdf:ACG33_08150"/>
<dbReference type="AlphaFoldDB" id="A0A127F9G5"/>
<dbReference type="RefSeq" id="WP_066920235.1">
    <property type="nucleotide sequence ID" value="NZ_CP011971.1"/>
</dbReference>
<dbReference type="Gene3D" id="3.40.50.10540">
    <property type="entry name" value="Crotonobetainyl-coa:carnitine coa-transferase, domain 1"/>
    <property type="match status" value="1"/>
</dbReference>
<evidence type="ECO:0000256" key="1">
    <source>
        <dbReference type="ARBA" id="ARBA00022679"/>
    </source>
</evidence>
<dbReference type="Pfam" id="PF02515">
    <property type="entry name" value="CoA_transf_3"/>
    <property type="match status" value="1"/>
</dbReference>
<dbReference type="GO" id="GO:0008410">
    <property type="term" value="F:CoA-transferase activity"/>
    <property type="evidence" value="ECO:0007669"/>
    <property type="project" value="TreeGrafter"/>
</dbReference>
<dbReference type="OrthoDB" id="9058532at2"/>
<dbReference type="EMBL" id="CP011971">
    <property type="protein sequence ID" value="AMN47066.1"/>
    <property type="molecule type" value="Genomic_DNA"/>
</dbReference>
<dbReference type="STRING" id="465721.ACG33_08150"/>
<gene>
    <name evidence="2" type="ORF">ACG33_08150</name>
</gene>
<evidence type="ECO:0000313" key="3">
    <source>
        <dbReference type="Proteomes" id="UP000070250"/>
    </source>
</evidence>
<dbReference type="InterPro" id="IPR023606">
    <property type="entry name" value="CoA-Trfase_III_dom_1_sf"/>
</dbReference>
<sequence>MDKPLHGIVVVAVEQAVAAPFCTSRLADAGARVIKIERPGSGDFARAYDTAAGGESSYFVWLNRGKESVVLDLTQQSDRDTLQELIAAADILVQNLKPGAFDRMGLPIEALRARHPRLICCSISGYGDDGPYAHRKAYDLLIQADTGLCSITGGAEGPARVGISIADIATGATAYGAVLERLISRSVTGVGADIKIAMFDVMAEWLTVPLLHADSGCHPQRIGLAHPSIAPYGAFTTKDRHAVLISIQNDREWRVFCERVLERPDLAECEGFATNLERVRRRSDTDTLVAQAFAQRDAAVLMHRLADAELAFAEIHDMHGLARHPHLRRVQIRTATGAVSCPRPAPVVDGETGTLGAVPALGADTATVLASLAERIRAGKQ</sequence>
<keyword evidence="1" id="KW-0808">Transferase</keyword>
<dbReference type="InterPro" id="IPR050483">
    <property type="entry name" value="CoA-transferase_III_domain"/>
</dbReference>
<dbReference type="InterPro" id="IPR044855">
    <property type="entry name" value="CoA-Trfase_III_dom3_sf"/>
</dbReference>
<reference evidence="2 3" key="1">
    <citation type="submission" date="2015-06" db="EMBL/GenBank/DDBJ databases">
        <title>A Comprehensive Approach to Explore the Metabolic and Phylogenetic Diversity of Bacterial Steroid Degradation in the Environment: Testosterone as an Example.</title>
        <authorList>
            <person name="Yang F.-C."/>
            <person name="Chen Y.-L."/>
            <person name="Yu C.-P."/>
            <person name="Tang S.-L."/>
            <person name="Wang P.-H."/>
            <person name="Ismail W."/>
            <person name="Wang C.-H."/>
            <person name="Yang C.-Y."/>
            <person name="Chiang Y.-R."/>
        </authorList>
    </citation>
    <scope>NUCLEOTIDE SEQUENCE [LARGE SCALE GENOMIC DNA]</scope>
    <source>
        <strain evidence="2 3">DSM 18526</strain>
    </source>
</reference>
<proteinExistence type="predicted"/>
<dbReference type="SUPFAM" id="SSF89796">
    <property type="entry name" value="CoA-transferase family III (CaiB/BaiF)"/>
    <property type="match status" value="1"/>
</dbReference>
<accession>A0A127F9G5</accession>
<dbReference type="Proteomes" id="UP000070250">
    <property type="component" value="Chromosome"/>
</dbReference>
<organism evidence="2 3">
    <name type="scientific">Steroidobacter denitrificans</name>
    <dbReference type="NCBI Taxonomy" id="465721"/>
    <lineage>
        <taxon>Bacteria</taxon>
        <taxon>Pseudomonadati</taxon>
        <taxon>Pseudomonadota</taxon>
        <taxon>Gammaproteobacteria</taxon>
        <taxon>Steroidobacterales</taxon>
        <taxon>Steroidobacteraceae</taxon>
        <taxon>Steroidobacter</taxon>
    </lineage>
</organism>
<keyword evidence="3" id="KW-1185">Reference proteome</keyword>